<dbReference type="PANTHER" id="PTHR42850">
    <property type="entry name" value="METALLOPHOSPHOESTERASE"/>
    <property type="match status" value="1"/>
</dbReference>
<keyword evidence="4" id="KW-1185">Reference proteome</keyword>
<dbReference type="RefSeq" id="WP_053234391.1">
    <property type="nucleotide sequence ID" value="NZ_CP011125.1"/>
</dbReference>
<feature type="domain" description="Calcineurin-like phosphoesterase" evidence="2">
    <location>
        <begin position="5"/>
        <end position="179"/>
    </location>
</feature>
<evidence type="ECO:0000259" key="2">
    <source>
        <dbReference type="Pfam" id="PF12850"/>
    </source>
</evidence>
<sequence length="211" mass="23319">MRLARFGIVGDVHGEHLALARALDSLRAWGAERILVVGDVLDGPGDVERCLDQLRAPDVDVVAGNHERWFLERTMRKLPHATSELSPSALAFVRTLPRTLRYETPAGPLLLCHGLGDDDMAGVRPWDEGYALASNTALQQLLDGREIRWVARGHTHQRMIRHFGAALTILNAGTLARDEQPGLLRVDLHARVAERLDVIGERVVLVDAESI</sequence>
<protein>
    <submittedName>
        <fullName evidence="3">Serine/threonine protein phosphatase</fullName>
    </submittedName>
</protein>
<dbReference type="Proteomes" id="UP000034883">
    <property type="component" value="Chromosome"/>
</dbReference>
<evidence type="ECO:0000313" key="4">
    <source>
        <dbReference type="Proteomes" id="UP000034883"/>
    </source>
</evidence>
<dbReference type="PANTHER" id="PTHR42850:SF2">
    <property type="entry name" value="BLL5683 PROTEIN"/>
    <property type="match status" value="1"/>
</dbReference>
<proteinExistence type="inferred from homology"/>
<dbReference type="EMBL" id="CP011125">
    <property type="protein sequence ID" value="AKF07092.1"/>
    <property type="molecule type" value="Genomic_DNA"/>
</dbReference>
<dbReference type="Pfam" id="PF12850">
    <property type="entry name" value="Metallophos_2"/>
    <property type="match status" value="1"/>
</dbReference>
<dbReference type="AlphaFoldDB" id="A0A0F6W4C5"/>
<dbReference type="InterPro" id="IPR050126">
    <property type="entry name" value="Ap4A_hydrolase"/>
</dbReference>
<evidence type="ECO:0000256" key="1">
    <source>
        <dbReference type="ARBA" id="ARBA00008950"/>
    </source>
</evidence>
<dbReference type="GO" id="GO:0016791">
    <property type="term" value="F:phosphatase activity"/>
    <property type="evidence" value="ECO:0007669"/>
    <property type="project" value="TreeGrafter"/>
</dbReference>
<organism evidence="3 4">
    <name type="scientific">Sandaracinus amylolyticus</name>
    <dbReference type="NCBI Taxonomy" id="927083"/>
    <lineage>
        <taxon>Bacteria</taxon>
        <taxon>Pseudomonadati</taxon>
        <taxon>Myxococcota</taxon>
        <taxon>Polyangia</taxon>
        <taxon>Polyangiales</taxon>
        <taxon>Sandaracinaceae</taxon>
        <taxon>Sandaracinus</taxon>
    </lineage>
</organism>
<dbReference type="InterPro" id="IPR024654">
    <property type="entry name" value="Calcineurin-like_PHP_lpxH"/>
</dbReference>
<dbReference type="GO" id="GO:0005737">
    <property type="term" value="C:cytoplasm"/>
    <property type="evidence" value="ECO:0007669"/>
    <property type="project" value="TreeGrafter"/>
</dbReference>
<evidence type="ECO:0000313" key="3">
    <source>
        <dbReference type="EMBL" id="AKF07092.1"/>
    </source>
</evidence>
<gene>
    <name evidence="3" type="ORF">DB32_004241</name>
</gene>
<comment type="similarity">
    <text evidence="1">Belongs to the metallophosphoesterase superfamily. YfcE family.</text>
</comment>
<reference evidence="3 4" key="1">
    <citation type="submission" date="2015-03" db="EMBL/GenBank/DDBJ databases">
        <title>Genome assembly of Sandaracinus amylolyticus DSM 53668.</title>
        <authorList>
            <person name="Sharma G."/>
            <person name="Subramanian S."/>
        </authorList>
    </citation>
    <scope>NUCLEOTIDE SEQUENCE [LARGE SCALE GENOMIC DNA]</scope>
    <source>
        <strain evidence="3 4">DSM 53668</strain>
    </source>
</reference>
<dbReference type="KEGG" id="samy:DB32_004241"/>
<dbReference type="InterPro" id="IPR029052">
    <property type="entry name" value="Metallo-depent_PP-like"/>
</dbReference>
<name>A0A0F6W4C5_9BACT</name>
<accession>A0A0F6W4C5</accession>
<dbReference type="SUPFAM" id="SSF56300">
    <property type="entry name" value="Metallo-dependent phosphatases"/>
    <property type="match status" value="1"/>
</dbReference>
<dbReference type="STRING" id="927083.DB32_004241"/>
<dbReference type="Gene3D" id="3.60.21.10">
    <property type="match status" value="1"/>
</dbReference>